<dbReference type="InterPro" id="IPR008775">
    <property type="entry name" value="Phytyl_CoA_dOase-like"/>
</dbReference>
<sequence length="328" mass="37377">MALVDYDETFLHSITDPEGILQCFEKYGAVGITDVLTKKECESTLREVESILIKSGVSREFKIDNPHTYHHTNNHINRYGVVGKVPLTTSVLNYNRNHPNVKKAYSIVYGLKEDDILPEYDRVGWMRPVIGPGGEDWSMYSTHYSAPGLHLDVDPQYYFEESKSGEVLKYLNDIPYNDVSDFVTENNVKNIKMGRQLQGVLNLVDNSDENGGFQFIPGGHILAKEWYHKNKTRFANGSPNGRYIFTKHDYQFLNPVRLPCPAGTLIIFDVALPHGTQPNTTDKNRVVQFLRYIPKNVFTKETLARRHALVTKTCAPYPPYQTNQSKDG</sequence>
<gene>
    <name evidence="1" type="ORF">YASMINEVIRUS_412</name>
</gene>
<dbReference type="EMBL" id="UPSH01000001">
    <property type="protein sequence ID" value="VBB17949.1"/>
    <property type="molecule type" value="Genomic_DNA"/>
</dbReference>
<dbReference type="Gene3D" id="2.60.120.620">
    <property type="entry name" value="q2cbj1_9rhob like domain"/>
    <property type="match status" value="1"/>
</dbReference>
<evidence type="ECO:0000313" key="2">
    <source>
        <dbReference type="Proteomes" id="UP000594342"/>
    </source>
</evidence>
<dbReference type="PANTHER" id="PTHR31630">
    <property type="entry name" value="PHYTANOYL-COA DIOXYGENASE-RELATED-RELATED"/>
    <property type="match status" value="1"/>
</dbReference>
<organism evidence="1 2">
    <name type="scientific">Yasminevirus sp. GU-2018</name>
    <dbReference type="NCBI Taxonomy" id="2420051"/>
    <lineage>
        <taxon>Viruses</taxon>
        <taxon>Varidnaviria</taxon>
        <taxon>Bamfordvirae</taxon>
        <taxon>Nucleocytoviricota</taxon>
        <taxon>Megaviricetes</taxon>
        <taxon>Imitervirales</taxon>
        <taxon>Mimiviridae</taxon>
        <taxon>Klosneuvirinae</taxon>
        <taxon>Yasminevirus</taxon>
        <taxon>Yasminevirus saudimassiliense</taxon>
    </lineage>
</organism>
<dbReference type="SUPFAM" id="SSF51197">
    <property type="entry name" value="Clavaminate synthase-like"/>
    <property type="match status" value="1"/>
</dbReference>
<accession>A0A5K0U7I2</accession>
<dbReference type="Pfam" id="PF05721">
    <property type="entry name" value="PhyH"/>
    <property type="match status" value="1"/>
</dbReference>
<dbReference type="Proteomes" id="UP000594342">
    <property type="component" value="Unassembled WGS sequence"/>
</dbReference>
<name>A0A5K0U7I2_9VIRU</name>
<dbReference type="PANTHER" id="PTHR31630:SF6">
    <property type="entry name" value="PHYTANOYL-COA DIOXYGENASE-RELATED"/>
    <property type="match status" value="1"/>
</dbReference>
<reference evidence="1 2" key="1">
    <citation type="submission" date="2018-10" db="EMBL/GenBank/DDBJ databases">
        <authorList>
            <consortium name="IHU Genomes"/>
        </authorList>
    </citation>
    <scope>NUCLEOTIDE SEQUENCE [LARGE SCALE GENOMIC DNA]</scope>
    <source>
        <strain evidence="1 2">A1</strain>
    </source>
</reference>
<comment type="caution">
    <text evidence="1">The sequence shown here is derived from an EMBL/GenBank/DDBJ whole genome shotgun (WGS) entry which is preliminary data.</text>
</comment>
<protein>
    <submittedName>
        <fullName evidence="1">WD repeat protein</fullName>
    </submittedName>
</protein>
<proteinExistence type="predicted"/>
<keyword evidence="2" id="KW-1185">Reference proteome</keyword>
<evidence type="ECO:0000313" key="1">
    <source>
        <dbReference type="EMBL" id="VBB17949.1"/>
    </source>
</evidence>